<dbReference type="InterPro" id="IPR011022">
    <property type="entry name" value="Arrestin_C-like"/>
</dbReference>
<protein>
    <submittedName>
        <fullName evidence="3">Putative arrestin-related trafficking adapter C2D10.04</fullName>
    </submittedName>
</protein>
<comment type="caution">
    <text evidence="3">The sequence shown here is derived from an EMBL/GenBank/DDBJ whole genome shotgun (WGS) entry which is preliminary data.</text>
</comment>
<evidence type="ECO:0000259" key="2">
    <source>
        <dbReference type="SMART" id="SM01017"/>
    </source>
</evidence>
<dbReference type="Proteomes" id="UP000285326">
    <property type="component" value="Unassembled WGS sequence"/>
</dbReference>
<evidence type="ECO:0000313" key="4">
    <source>
        <dbReference type="Proteomes" id="UP000285326"/>
    </source>
</evidence>
<dbReference type="GO" id="GO:0030674">
    <property type="term" value="F:protein-macromolecule adaptor activity"/>
    <property type="evidence" value="ECO:0007669"/>
    <property type="project" value="TreeGrafter"/>
</dbReference>
<gene>
    <name evidence="3" type="ORF">GcM1_217018</name>
</gene>
<dbReference type="InterPro" id="IPR050357">
    <property type="entry name" value="Arrestin_domain-protein"/>
</dbReference>
<evidence type="ECO:0000256" key="1">
    <source>
        <dbReference type="SAM" id="MobiDB-lite"/>
    </source>
</evidence>
<feature type="region of interest" description="Disordered" evidence="1">
    <location>
        <begin position="341"/>
        <end position="381"/>
    </location>
</feature>
<feature type="compositionally biased region" description="Polar residues" evidence="1">
    <location>
        <begin position="726"/>
        <end position="739"/>
    </location>
</feature>
<name>A0A420IT07_9PEZI</name>
<proteinExistence type="predicted"/>
<dbReference type="InterPro" id="IPR014752">
    <property type="entry name" value="Arrestin-like_C"/>
</dbReference>
<dbReference type="GO" id="GO:0005829">
    <property type="term" value="C:cytosol"/>
    <property type="evidence" value="ECO:0007669"/>
    <property type="project" value="TreeGrafter"/>
</dbReference>
<feature type="region of interest" description="Disordered" evidence="1">
    <location>
        <begin position="89"/>
        <end position="110"/>
    </location>
</feature>
<dbReference type="Gene3D" id="2.60.40.640">
    <property type="match status" value="1"/>
</dbReference>
<accession>A0A420IT07</accession>
<feature type="region of interest" description="Disordered" evidence="1">
    <location>
        <begin position="22"/>
        <end position="43"/>
    </location>
</feature>
<dbReference type="PANTHER" id="PTHR11188">
    <property type="entry name" value="ARRESTIN DOMAIN CONTAINING PROTEIN"/>
    <property type="match status" value="1"/>
</dbReference>
<feature type="compositionally biased region" description="Polar residues" evidence="1">
    <location>
        <begin position="91"/>
        <end position="110"/>
    </location>
</feature>
<dbReference type="GO" id="GO:0070086">
    <property type="term" value="P:ubiquitin-dependent endocytosis"/>
    <property type="evidence" value="ECO:0007669"/>
    <property type="project" value="TreeGrafter"/>
</dbReference>
<organism evidence="3 4">
    <name type="scientific">Golovinomyces cichoracearum</name>
    <dbReference type="NCBI Taxonomy" id="62708"/>
    <lineage>
        <taxon>Eukaryota</taxon>
        <taxon>Fungi</taxon>
        <taxon>Dikarya</taxon>
        <taxon>Ascomycota</taxon>
        <taxon>Pezizomycotina</taxon>
        <taxon>Leotiomycetes</taxon>
        <taxon>Erysiphales</taxon>
        <taxon>Erysiphaceae</taxon>
        <taxon>Golovinomyces</taxon>
    </lineage>
</organism>
<evidence type="ECO:0000313" key="3">
    <source>
        <dbReference type="EMBL" id="RKF77645.1"/>
    </source>
</evidence>
<dbReference type="EMBL" id="MCBS01021772">
    <property type="protein sequence ID" value="RKF77645.1"/>
    <property type="molecule type" value="Genomic_DNA"/>
</dbReference>
<feature type="domain" description="Arrestin C-terminal-like" evidence="2">
    <location>
        <begin position="465"/>
        <end position="680"/>
    </location>
</feature>
<dbReference type="GO" id="GO:0031625">
    <property type="term" value="F:ubiquitin protein ligase binding"/>
    <property type="evidence" value="ECO:0007669"/>
    <property type="project" value="TreeGrafter"/>
</dbReference>
<sequence length="875" mass="96209">MPALISYKTKRGTVYYIPPHSPGAETDIARLPTPPYRPRTRRPHSIQIVRLPSSNTPSSSRRPSKRIDLKKITSCKSAKRALKSVIASLTPKPSTKPNSTVPFSTGSSEASLNYRPAQTRLTITALSNPISDTQRTGTTSAMSIMSRSSIGDSYWRSTFNAENTTPRNSISISSPRSSMTGVSSSINTNRVTFESEKPLASGNGVSCSIFLAEPVIFLMGLDNDGTTRDSNGANATAILRGTLRLNITKNSKIKAVSLKFTGRAKTIWPEGIPPLKQETVEECSLRTQVIPFFNAAHNGSDSSYGELCSYSLCDSKLTAPTVTNLTTESLTSPQQGGFSFSGITNRVTRHNSTSQVSEGRRSSAPSIQSNTIQKGDPSCGSTQSKGYKIFYPGVYDYLFELPIDNNMPETTNLPLASVKWELEASIERAGTFKTNLVGRKEVPVVRSPSQDSLELVEPIAVSRTWDQQLHYDIVISGKSFPIGTQIPIAFKLTPLAKVQVHKVKVFLTENIDYFAKGKSVQRKDVKRRMLLLEKSAGKPISKEFWPSEVKIVGGECPAEGRKMRRSIAMRRREVEAQRNNTIPLPLPESVDNLLGDIDLGVEEWWGPTEIEMNVQLPTCETMSKDRSKRLAHDCTWKNVHVHHWIKIIIRLSRADVADPSKRRHYEISVDSPISLLNCRASQANISLPEYSGPSNDMQGVQQVCGCTNVSQTTGLTVLQAPLSETSPVVQQSNSDTSFPDLTRPPQAHLSSNTALDVRRPMHLVRSPSFLPPPFDAEEPPPLAATPPPLYDNVIGTPSHDGLADYFMRLGEYEGELMDYEDSIRALSRSCVNASTNSCVHNERLARIIDMNRDCGFSSTASNSIMSRIESGVSTP</sequence>
<dbReference type="SMART" id="SM01017">
    <property type="entry name" value="Arrestin_C"/>
    <property type="match status" value="1"/>
</dbReference>
<dbReference type="AlphaFoldDB" id="A0A420IT07"/>
<feature type="region of interest" description="Disordered" evidence="1">
    <location>
        <begin position="726"/>
        <end position="748"/>
    </location>
</feature>
<dbReference type="Pfam" id="PF02752">
    <property type="entry name" value="Arrestin_C"/>
    <property type="match status" value="1"/>
</dbReference>
<dbReference type="PANTHER" id="PTHR11188:SF174">
    <property type="entry name" value="ARRESTIN-RELATED TRAFFICKING ADAPTER 10-RELATED"/>
    <property type="match status" value="1"/>
</dbReference>
<reference evidence="3 4" key="1">
    <citation type="journal article" date="2018" name="BMC Genomics">
        <title>Comparative genome analyses reveal sequence features reflecting distinct modes of host-adaptation between dicot and monocot powdery mildew.</title>
        <authorList>
            <person name="Wu Y."/>
            <person name="Ma X."/>
            <person name="Pan Z."/>
            <person name="Kale S.D."/>
            <person name="Song Y."/>
            <person name="King H."/>
            <person name="Zhang Q."/>
            <person name="Presley C."/>
            <person name="Deng X."/>
            <person name="Wei C.I."/>
            <person name="Xiao S."/>
        </authorList>
    </citation>
    <scope>NUCLEOTIDE SEQUENCE [LARGE SCALE GENOMIC DNA]</scope>
    <source>
        <strain evidence="3">UMSG1</strain>
    </source>
</reference>